<evidence type="ECO:0000256" key="1">
    <source>
        <dbReference type="SAM" id="Coils"/>
    </source>
</evidence>
<dbReference type="EMBL" id="QBIU01000002">
    <property type="protein sequence ID" value="MWV70187.1"/>
    <property type="molecule type" value="Genomic_DNA"/>
</dbReference>
<gene>
    <name evidence="3" type="ORF">DCO61_09295</name>
    <name evidence="4" type="ORF">LS64_007805</name>
</gene>
<dbReference type="OrthoDB" id="5329880at2"/>
<keyword evidence="1" id="KW-0175">Coiled coil</keyword>
<keyword evidence="5" id="KW-1185">Reference proteome</keyword>
<evidence type="ECO:0008006" key="7">
    <source>
        <dbReference type="Google" id="ProtNLM"/>
    </source>
</evidence>
<feature type="signal peptide" evidence="2">
    <location>
        <begin position="1"/>
        <end position="21"/>
    </location>
</feature>
<dbReference type="RefSeq" id="WP_034569460.1">
    <property type="nucleotide sequence ID" value="NZ_JRMP02000012.1"/>
</dbReference>
<evidence type="ECO:0000313" key="3">
    <source>
        <dbReference type="EMBL" id="MWV70187.1"/>
    </source>
</evidence>
<keyword evidence="2" id="KW-0732">Signal</keyword>
<reference evidence="4" key="3">
    <citation type="submission" date="2018-04" db="EMBL/GenBank/DDBJ databases">
        <authorList>
            <person name="Sheh A."/>
            <person name="Shen Z."/>
            <person name="Mannion A.J."/>
            <person name="Fox J.G."/>
        </authorList>
    </citation>
    <scope>NUCLEOTIDE SEQUENCE</scope>
    <source>
        <strain evidence="4">MIT 97-6194</strain>
    </source>
</reference>
<dbReference type="EMBL" id="JRMP02000012">
    <property type="protein sequence ID" value="TLD93691.1"/>
    <property type="molecule type" value="Genomic_DNA"/>
</dbReference>
<comment type="caution">
    <text evidence="4">The sequence shown here is derived from an EMBL/GenBank/DDBJ whole genome shotgun (WGS) entry which is preliminary data.</text>
</comment>
<reference evidence="3 6" key="4">
    <citation type="submission" date="2019-12" db="EMBL/GenBank/DDBJ databases">
        <title>Multi-Generational Helicobacter saguini Isolates.</title>
        <authorList>
            <person name="Mannion A."/>
            <person name="Shen Z."/>
            <person name="Fox J.G."/>
        </authorList>
    </citation>
    <scope>NUCLEOTIDE SEQUENCE [LARGE SCALE GENOMIC DNA]</scope>
    <source>
        <strain evidence="3">16-048</strain>
        <strain evidence="6">16-048 (F4)</strain>
    </source>
</reference>
<feature type="coiled-coil region" evidence="1">
    <location>
        <begin position="168"/>
        <end position="236"/>
    </location>
</feature>
<sequence>MKKILISSILSISLSIQTAHANLPVFDFTGLTQQITSYVDQIKEMMMFEKQLAAAGIDLNRINGFINQMQDAWDKMNELKDQVENLTNLENAFSKLQEQCDMLNQEIPQFKDILSKKENLFKGFLDRAKSKTFACVESLNDSVVKQHFNAKFLERKEKCMQEQDEKCYRETLIEEKKTEQKLAQAERLKQAGVIEKVSTSYKAYNEKEKEEFEKQRKDLAREIKNASSKDEKYQRETALKIQQMMLDMMIKQYDLMQQNTNMMTELIKVEKSLSDVAREEEKLNSIDTSKKDFVETEKRKTCEYNSKGIINWDKCNQ</sequence>
<name>A0A099B647_9HELI</name>
<dbReference type="AlphaFoldDB" id="A0A099B647"/>
<proteinExistence type="predicted"/>
<protein>
    <recommendedName>
        <fullName evidence="7">Type IV secretion system protein VirB5</fullName>
    </recommendedName>
</protein>
<organism evidence="4 5">
    <name type="scientific">Helicobacter saguini</name>
    <dbReference type="NCBI Taxonomy" id="1548018"/>
    <lineage>
        <taxon>Bacteria</taxon>
        <taxon>Pseudomonadati</taxon>
        <taxon>Campylobacterota</taxon>
        <taxon>Epsilonproteobacteria</taxon>
        <taxon>Campylobacterales</taxon>
        <taxon>Helicobacteraceae</taxon>
        <taxon>Helicobacter</taxon>
    </lineage>
</organism>
<feature type="coiled-coil region" evidence="1">
    <location>
        <begin position="69"/>
        <end position="106"/>
    </location>
</feature>
<evidence type="ECO:0000313" key="5">
    <source>
        <dbReference type="Proteomes" id="UP000029714"/>
    </source>
</evidence>
<dbReference type="Proteomes" id="UP000477070">
    <property type="component" value="Unassembled WGS sequence"/>
</dbReference>
<evidence type="ECO:0000313" key="4">
    <source>
        <dbReference type="EMBL" id="TLD93691.1"/>
    </source>
</evidence>
<dbReference type="Proteomes" id="UP000029714">
    <property type="component" value="Unassembled WGS sequence"/>
</dbReference>
<accession>A0A099B647</accession>
<reference evidence="4 5" key="2">
    <citation type="journal article" date="2016" name="Infect. Immun.">
        <title>Helicobacter saguini, a Novel Helicobacter Isolated from Cotton-Top Tamarins with Ulcerative Colitis, Has Proinflammatory Properties and Induces Typhlocolitis and Dysplasia in Gnotobiotic IL-10-/- Mice.</title>
        <authorList>
            <person name="Shen Z."/>
            <person name="Mannion A."/>
            <person name="Whary M.T."/>
            <person name="Muthupalani S."/>
            <person name="Sheh A."/>
            <person name="Feng Y."/>
            <person name="Gong G."/>
            <person name="Vandamme P."/>
            <person name="Holcombe H.R."/>
            <person name="Paster B.J."/>
            <person name="Fox J.G."/>
        </authorList>
    </citation>
    <scope>NUCLEOTIDE SEQUENCE [LARGE SCALE GENOMIC DNA]</scope>
    <source>
        <strain evidence="4 5">MIT 97-6194</strain>
    </source>
</reference>
<feature type="chain" id="PRO_5007385050" description="Type IV secretion system protein VirB5" evidence="2">
    <location>
        <begin position="22"/>
        <end position="317"/>
    </location>
</feature>
<evidence type="ECO:0000313" key="6">
    <source>
        <dbReference type="Proteomes" id="UP000477070"/>
    </source>
</evidence>
<evidence type="ECO:0000256" key="2">
    <source>
        <dbReference type="SAM" id="SignalP"/>
    </source>
</evidence>
<dbReference type="STRING" id="1548018.LS64_01060"/>
<reference evidence="4 5" key="1">
    <citation type="journal article" date="2014" name="Genome Announc.">
        <title>Draft genome sequences of eight enterohepatic helicobacter species isolated from both laboratory and wild rodents.</title>
        <authorList>
            <person name="Sheh A."/>
            <person name="Shen Z."/>
            <person name="Fox J.G."/>
        </authorList>
    </citation>
    <scope>NUCLEOTIDE SEQUENCE [LARGE SCALE GENOMIC DNA]</scope>
    <source>
        <strain evidence="4 5">MIT 97-6194</strain>
    </source>
</reference>